<dbReference type="Pfam" id="PF02627">
    <property type="entry name" value="CMD"/>
    <property type="match status" value="2"/>
</dbReference>
<reference evidence="2 3" key="1">
    <citation type="submission" date="2024-09" db="EMBL/GenBank/DDBJ databases">
        <authorList>
            <person name="Sun Q."/>
            <person name="Mori K."/>
        </authorList>
    </citation>
    <scope>NUCLEOTIDE SEQUENCE [LARGE SCALE GENOMIC DNA]</scope>
    <source>
        <strain evidence="2 3">CCM 7228</strain>
    </source>
</reference>
<comment type="caution">
    <text evidence="2">The sequence shown here is derived from an EMBL/GenBank/DDBJ whole genome shotgun (WGS) entry which is preliminary data.</text>
</comment>
<dbReference type="InterPro" id="IPR004675">
    <property type="entry name" value="AhpD_core"/>
</dbReference>
<keyword evidence="3" id="KW-1185">Reference proteome</keyword>
<dbReference type="SUPFAM" id="SSF69118">
    <property type="entry name" value="AhpD-like"/>
    <property type="match status" value="2"/>
</dbReference>
<dbReference type="Gene3D" id="1.20.1290.10">
    <property type="entry name" value="AhpD-like"/>
    <property type="match status" value="2"/>
</dbReference>
<feature type="domain" description="Carboxymuconolactone decarboxylase-like" evidence="1">
    <location>
        <begin position="22"/>
        <end position="96"/>
    </location>
</feature>
<protein>
    <submittedName>
        <fullName evidence="2">Carboxymuconolactone decarboxylase family protein</fullName>
    </submittedName>
</protein>
<dbReference type="InterPro" id="IPR029032">
    <property type="entry name" value="AhpD-like"/>
</dbReference>
<organism evidence="2 3">
    <name type="scientific">Metabacillus herbersteinensis</name>
    <dbReference type="NCBI Taxonomy" id="283816"/>
    <lineage>
        <taxon>Bacteria</taxon>
        <taxon>Bacillati</taxon>
        <taxon>Bacillota</taxon>
        <taxon>Bacilli</taxon>
        <taxon>Bacillales</taxon>
        <taxon>Bacillaceae</taxon>
        <taxon>Metabacillus</taxon>
    </lineage>
</organism>
<feature type="domain" description="Carboxymuconolactone decarboxylase-like" evidence="1">
    <location>
        <begin position="132"/>
        <end position="213"/>
    </location>
</feature>
<dbReference type="Proteomes" id="UP001589854">
    <property type="component" value="Unassembled WGS sequence"/>
</dbReference>
<dbReference type="NCBIfam" id="TIGR00778">
    <property type="entry name" value="ahpD_dom"/>
    <property type="match status" value="2"/>
</dbReference>
<gene>
    <name evidence="2" type="ORF">ACFFIX_04285</name>
</gene>
<dbReference type="EMBL" id="JBHLVO010000002">
    <property type="protein sequence ID" value="MFC0270669.1"/>
    <property type="molecule type" value="Genomic_DNA"/>
</dbReference>
<evidence type="ECO:0000313" key="3">
    <source>
        <dbReference type="Proteomes" id="UP001589854"/>
    </source>
</evidence>
<proteinExistence type="predicted"/>
<dbReference type="InterPro" id="IPR003779">
    <property type="entry name" value="CMD-like"/>
</dbReference>
<name>A0ABV6GBT0_9BACI</name>
<evidence type="ECO:0000259" key="1">
    <source>
        <dbReference type="Pfam" id="PF02627"/>
    </source>
</evidence>
<accession>A0ABV6GBT0</accession>
<dbReference type="PANTHER" id="PTHR33930:SF8">
    <property type="entry name" value="4-CARBOXYMUCONOLACTONE DECARBOXYLASE"/>
    <property type="match status" value="1"/>
</dbReference>
<dbReference type="PANTHER" id="PTHR33930">
    <property type="entry name" value="ALKYL HYDROPEROXIDE REDUCTASE AHPD"/>
    <property type="match status" value="1"/>
</dbReference>
<evidence type="ECO:0000313" key="2">
    <source>
        <dbReference type="EMBL" id="MFC0270669.1"/>
    </source>
</evidence>
<sequence length="218" mass="24027">MADNLYPKDNIYLMKKFPDLAPEIYASYVAFSKAILQDGHLTRKEKEIIAVAVSHSTECPYCIDFHTKKAKKHGASLEELFEAVMVTAALEAGGAYAHRIHMHNSYEDKNNEALYSRVNLHNLNELTDLSTEVLHTTKAFFAAAAKAGKLTAKLKQLISVAVAHTTECPYCIESHTKKAKNEGSSKEELAEAIMVAALLRSGGAVTHATNMVKAYQEE</sequence>